<dbReference type="Proteomes" id="UP000308600">
    <property type="component" value="Unassembled WGS sequence"/>
</dbReference>
<organism evidence="1 2">
    <name type="scientific">Pluteus cervinus</name>
    <dbReference type="NCBI Taxonomy" id="181527"/>
    <lineage>
        <taxon>Eukaryota</taxon>
        <taxon>Fungi</taxon>
        <taxon>Dikarya</taxon>
        <taxon>Basidiomycota</taxon>
        <taxon>Agaricomycotina</taxon>
        <taxon>Agaricomycetes</taxon>
        <taxon>Agaricomycetidae</taxon>
        <taxon>Agaricales</taxon>
        <taxon>Pluteineae</taxon>
        <taxon>Pluteaceae</taxon>
        <taxon>Pluteus</taxon>
    </lineage>
</organism>
<proteinExistence type="predicted"/>
<gene>
    <name evidence="1" type="ORF">BDN72DRAFT_850916</name>
</gene>
<accession>A0ACD3A2T9</accession>
<sequence>MKGAHTFRKFLNSVFHRNTPSTTRSTPNPDYEAQPSEPTPTKPKRKVKFRKDKLKDTSTASGVSSRTSGSISEHLASLVSSRSTRKQSGTPTKHRPKCAMPCTNLSDLPNELIQGICEEIDSNEDLYSFGFSCRRFCDCALGVYRSRNGIVGRYWGFVEDITPAASEGEEEADPNPYPDPSGSTKPKTRFVYDLQPQVALEGSYKAAVGTTSLDYDSHAGPPPPPPSHIPELFCILHFPESNLIWEIMGFMSLLVQVSTISKVIIQFHGLYVMDDAESLLDKKALSVMKLWTSHLIQDVLQVVLQKKGCLELVFELPQKDQTKLDRPIYKLNDLATLGSDAEEEPEWVLGSPAHYRRYPVDLRARSSRRTRSQDHGWSLFLQSFTISSSTLLFQEPFLLFTMQTMNHHHSTLHELRLHGLSLPPAKWNTFFSRISIPTLRSLVLVSCNVPFVDLSGFLGRHEGLEMLKVEAFDVIGEPKDSVTAAAAAGSSSGTTRHKPTKESSFMRPPSRLGRHPLLPKLTTLIAPLDYAIRLLSPSLTPESSGLPLPSLSSLTLITSASFDSDLRHEEQALSSLSTRLLVIPSITLRIYLLRVYEGDPPLNHLRLFKDSGKYLQLYPNLTSLELVGTFLPPSFYYSSSSWIWSRRYGLSGSRVRVRTPNAELDIPLWLSHFKNVKNVLISQFAYLPAKGGWRWGMQSVMEKVKTTCPWIETVYVEARE</sequence>
<evidence type="ECO:0000313" key="2">
    <source>
        <dbReference type="Proteomes" id="UP000308600"/>
    </source>
</evidence>
<protein>
    <submittedName>
        <fullName evidence="1">Uncharacterized protein</fullName>
    </submittedName>
</protein>
<reference evidence="1 2" key="1">
    <citation type="journal article" date="2019" name="Nat. Ecol. Evol.">
        <title>Megaphylogeny resolves global patterns of mushroom evolution.</title>
        <authorList>
            <person name="Varga T."/>
            <person name="Krizsan K."/>
            <person name="Foldi C."/>
            <person name="Dima B."/>
            <person name="Sanchez-Garcia M."/>
            <person name="Sanchez-Ramirez S."/>
            <person name="Szollosi G.J."/>
            <person name="Szarkandi J.G."/>
            <person name="Papp V."/>
            <person name="Albert L."/>
            <person name="Andreopoulos W."/>
            <person name="Angelini C."/>
            <person name="Antonin V."/>
            <person name="Barry K.W."/>
            <person name="Bougher N.L."/>
            <person name="Buchanan P."/>
            <person name="Buyck B."/>
            <person name="Bense V."/>
            <person name="Catcheside P."/>
            <person name="Chovatia M."/>
            <person name="Cooper J."/>
            <person name="Damon W."/>
            <person name="Desjardin D."/>
            <person name="Finy P."/>
            <person name="Geml J."/>
            <person name="Haridas S."/>
            <person name="Hughes K."/>
            <person name="Justo A."/>
            <person name="Karasinski D."/>
            <person name="Kautmanova I."/>
            <person name="Kiss B."/>
            <person name="Kocsube S."/>
            <person name="Kotiranta H."/>
            <person name="LaButti K.M."/>
            <person name="Lechner B.E."/>
            <person name="Liimatainen K."/>
            <person name="Lipzen A."/>
            <person name="Lukacs Z."/>
            <person name="Mihaltcheva S."/>
            <person name="Morgado L.N."/>
            <person name="Niskanen T."/>
            <person name="Noordeloos M.E."/>
            <person name="Ohm R.A."/>
            <person name="Ortiz-Santana B."/>
            <person name="Ovrebo C."/>
            <person name="Racz N."/>
            <person name="Riley R."/>
            <person name="Savchenko A."/>
            <person name="Shiryaev A."/>
            <person name="Soop K."/>
            <person name="Spirin V."/>
            <person name="Szebenyi C."/>
            <person name="Tomsovsky M."/>
            <person name="Tulloss R.E."/>
            <person name="Uehling J."/>
            <person name="Grigoriev I.V."/>
            <person name="Vagvolgyi C."/>
            <person name="Papp T."/>
            <person name="Martin F.M."/>
            <person name="Miettinen O."/>
            <person name="Hibbett D.S."/>
            <person name="Nagy L.G."/>
        </authorList>
    </citation>
    <scope>NUCLEOTIDE SEQUENCE [LARGE SCALE GENOMIC DNA]</scope>
    <source>
        <strain evidence="1 2">NL-1719</strain>
    </source>
</reference>
<evidence type="ECO:0000313" key="1">
    <source>
        <dbReference type="EMBL" id="TFK60000.1"/>
    </source>
</evidence>
<keyword evidence="2" id="KW-1185">Reference proteome</keyword>
<name>A0ACD3A2T9_9AGAR</name>
<dbReference type="EMBL" id="ML208848">
    <property type="protein sequence ID" value="TFK60000.1"/>
    <property type="molecule type" value="Genomic_DNA"/>
</dbReference>